<name>A0A8B8ZCI8_PHODC</name>
<dbReference type="KEGG" id="pda:120104557"/>
<dbReference type="Proteomes" id="UP000228380">
    <property type="component" value="Chromosome 1"/>
</dbReference>
<protein>
    <submittedName>
        <fullName evidence="3">Uncharacterized protein LOC120104557</fullName>
    </submittedName>
</protein>
<reference evidence="2" key="1">
    <citation type="journal article" date="2019" name="Nat. Commun.">
        <title>Genome-wide association mapping of date palm fruit traits.</title>
        <authorList>
            <person name="Hazzouri K.M."/>
            <person name="Gros-Balthazard M."/>
            <person name="Flowers J.M."/>
            <person name="Copetti D."/>
            <person name="Lemansour A."/>
            <person name="Lebrun M."/>
            <person name="Masmoudi K."/>
            <person name="Ferrand S."/>
            <person name="Dhar M.I."/>
            <person name="Fresquez Z.A."/>
            <person name="Rosas U."/>
            <person name="Zhang J."/>
            <person name="Talag J."/>
            <person name="Lee S."/>
            <person name="Kudrna D."/>
            <person name="Powell R.F."/>
            <person name="Leitch I.J."/>
            <person name="Krueger R.R."/>
            <person name="Wing R.A."/>
            <person name="Amiri K.M.A."/>
            <person name="Purugganan M.D."/>
        </authorList>
    </citation>
    <scope>NUCLEOTIDE SEQUENCE [LARGE SCALE GENOMIC DNA]</scope>
    <source>
        <strain evidence="2">cv. Khalas</strain>
    </source>
</reference>
<organism evidence="2 3">
    <name type="scientific">Phoenix dactylifera</name>
    <name type="common">Date palm</name>
    <dbReference type="NCBI Taxonomy" id="42345"/>
    <lineage>
        <taxon>Eukaryota</taxon>
        <taxon>Viridiplantae</taxon>
        <taxon>Streptophyta</taxon>
        <taxon>Embryophyta</taxon>
        <taxon>Tracheophyta</taxon>
        <taxon>Spermatophyta</taxon>
        <taxon>Magnoliopsida</taxon>
        <taxon>Liliopsida</taxon>
        <taxon>Arecaceae</taxon>
        <taxon>Coryphoideae</taxon>
        <taxon>Phoeniceae</taxon>
        <taxon>Phoenix</taxon>
    </lineage>
</organism>
<dbReference type="RefSeq" id="XP_038971805.1">
    <property type="nucleotide sequence ID" value="XM_039115877.1"/>
</dbReference>
<evidence type="ECO:0000313" key="3">
    <source>
        <dbReference type="RefSeq" id="XP_038971805.1"/>
    </source>
</evidence>
<sequence length="249" mass="27812">MTASKSKVGIKNNKQLSKRFDDDALNKTILAISMAVRRMNKLSNKKQDRPDGRAKWKKNVKISMSKAWSNKQQQQQKKKRISDELNKRISSIAMAVKRCKKKTSKRKQKRSRSWASSSSQRWSNFTEMVLQSLPPVFILHSPSSPDSFILHTIPEPGVHLSKLLPNTAGKFWAGFSHGHLIMLDNPTHQKPSIVNPVDATAVELPESPVAFSRAILTDIPTAPDCWLLAGVEMPEAISCTAICMAETAP</sequence>
<feature type="compositionally biased region" description="Basic and acidic residues" evidence="1">
    <location>
        <begin position="45"/>
        <end position="54"/>
    </location>
</feature>
<proteinExistence type="predicted"/>
<evidence type="ECO:0000256" key="1">
    <source>
        <dbReference type="SAM" id="MobiDB-lite"/>
    </source>
</evidence>
<feature type="compositionally biased region" description="Basic residues" evidence="1">
    <location>
        <begin position="97"/>
        <end position="112"/>
    </location>
</feature>
<feature type="region of interest" description="Disordered" evidence="1">
    <location>
        <begin position="96"/>
        <end position="117"/>
    </location>
</feature>
<feature type="region of interest" description="Disordered" evidence="1">
    <location>
        <begin position="41"/>
        <end position="84"/>
    </location>
</feature>
<accession>A0A8B8ZCI8</accession>
<keyword evidence="2" id="KW-1185">Reference proteome</keyword>
<dbReference type="AlphaFoldDB" id="A0A8B8ZCI8"/>
<dbReference type="GeneID" id="120104557"/>
<gene>
    <name evidence="3" type="primary">LOC120104557</name>
</gene>
<evidence type="ECO:0000313" key="2">
    <source>
        <dbReference type="Proteomes" id="UP000228380"/>
    </source>
</evidence>
<reference evidence="3" key="2">
    <citation type="submission" date="2025-08" db="UniProtKB">
        <authorList>
            <consortium name="RefSeq"/>
        </authorList>
    </citation>
    <scope>IDENTIFICATION</scope>
    <source>
        <tissue evidence="3">Young leaves</tissue>
    </source>
</reference>